<accession>A2DPZ0</accession>
<gene>
    <name evidence="2" type="ORF">TVAG_454140</name>
</gene>
<dbReference type="InterPro" id="IPR032675">
    <property type="entry name" value="LRR_dom_sf"/>
</dbReference>
<evidence type="ECO:0000313" key="3">
    <source>
        <dbReference type="Proteomes" id="UP000001542"/>
    </source>
</evidence>
<dbReference type="SMR" id="A2DPZ0"/>
<feature type="compositionally biased region" description="Basic and acidic residues" evidence="1">
    <location>
        <begin position="674"/>
        <end position="688"/>
    </location>
</feature>
<protein>
    <submittedName>
        <fullName evidence="2">Uncharacterized protein</fullName>
    </submittedName>
</protein>
<dbReference type="VEuPathDB" id="TrichDB:TVAG_454140"/>
<dbReference type="AlphaFoldDB" id="A2DPZ0"/>
<sequence length="766" mass="87290">MRKSDYITETETGEKTIPFDQHYSVTLKSRQFIKRIFLTLYFLCESALNKVDTIMHPQFRSQQIKLPPVNSPIFKGMLEKRAILFSHYSFPDGKNLEAAEYFATKWKDNQNFIISKGFHPAGYYRPFANALGYETKLKSVCFDDAHFKEFPDFVNILARTSLFISTIAFANYNSNFNLEFNLKDLNDINILNWSIINSDLKVLEHFVDSCVSQEFSPHRLCFGRSTLNKQNADKFFQTISKIKNLHAVKMFELNFVVPQFDILQNFIRTMTSLVDIEISHSSYDGGQLLYTICEVESNIMNINLTDCKFTDIPKFKLPKNICSFDFSNSHFHGSSLRDLIQNCVDSKSDSKFALRFKNIRISESDMSLLRTLKITGNDNLCEFDFSGNFIPKGAFTELIDFLDSQKSMRFLNLEGITSDAMSRVIPKIARYVKNSGVEALFINGRIAPREFSSLMMTLLEKNSLKRFHCTNSGAGNMTIKLLTEIVKVYPLEEIACDGMKPDKTTEDCISDLWFAIARSKTIKRCDTPKQDVPSITKKKNAEPWQPYVSYPYRINPSDQNFEILNRIRIACGMNLITTPPLKEVPDFNVQEIINEEEEKKEELKDEETTMNFIEGDELNQRNNNKPQKQDAISDGDLELENQYYSDFEEDEFLQANTRRRRSTAVSQKVSASESKSDISVKPTKHDEMPVFSPPASSSKKTDASPKNSSSTMSRPPLSKKEESSSSSLSDFDFAEILSKVGAKPGSTSDSSSDSSDKDTSTSSLDL</sequence>
<feature type="region of interest" description="Disordered" evidence="1">
    <location>
        <begin position="654"/>
        <end position="728"/>
    </location>
</feature>
<organism evidence="2 3">
    <name type="scientific">Trichomonas vaginalis (strain ATCC PRA-98 / G3)</name>
    <dbReference type="NCBI Taxonomy" id="412133"/>
    <lineage>
        <taxon>Eukaryota</taxon>
        <taxon>Metamonada</taxon>
        <taxon>Parabasalia</taxon>
        <taxon>Trichomonadida</taxon>
        <taxon>Trichomonadidae</taxon>
        <taxon>Trichomonas</taxon>
    </lineage>
</organism>
<dbReference type="EMBL" id="DS113229">
    <property type="protein sequence ID" value="EAY17586.1"/>
    <property type="molecule type" value="Genomic_DNA"/>
</dbReference>
<proteinExistence type="predicted"/>
<feature type="region of interest" description="Disordered" evidence="1">
    <location>
        <begin position="612"/>
        <end position="635"/>
    </location>
</feature>
<reference evidence="2" key="2">
    <citation type="journal article" date="2007" name="Science">
        <title>Draft genome sequence of the sexually transmitted pathogen Trichomonas vaginalis.</title>
        <authorList>
            <person name="Carlton J.M."/>
            <person name="Hirt R.P."/>
            <person name="Silva J.C."/>
            <person name="Delcher A.L."/>
            <person name="Schatz M."/>
            <person name="Zhao Q."/>
            <person name="Wortman J.R."/>
            <person name="Bidwell S.L."/>
            <person name="Alsmark U.C.M."/>
            <person name="Besteiro S."/>
            <person name="Sicheritz-Ponten T."/>
            <person name="Noel C.J."/>
            <person name="Dacks J.B."/>
            <person name="Foster P.G."/>
            <person name="Simillion C."/>
            <person name="Van de Peer Y."/>
            <person name="Miranda-Saavedra D."/>
            <person name="Barton G.J."/>
            <person name="Westrop G.D."/>
            <person name="Mueller S."/>
            <person name="Dessi D."/>
            <person name="Fiori P.L."/>
            <person name="Ren Q."/>
            <person name="Paulsen I."/>
            <person name="Zhang H."/>
            <person name="Bastida-Corcuera F.D."/>
            <person name="Simoes-Barbosa A."/>
            <person name="Brown M.T."/>
            <person name="Hayes R.D."/>
            <person name="Mukherjee M."/>
            <person name="Okumura C.Y."/>
            <person name="Schneider R."/>
            <person name="Smith A.J."/>
            <person name="Vanacova S."/>
            <person name="Villalvazo M."/>
            <person name="Haas B.J."/>
            <person name="Pertea M."/>
            <person name="Feldblyum T.V."/>
            <person name="Utterback T.R."/>
            <person name="Shu C.L."/>
            <person name="Osoegawa K."/>
            <person name="de Jong P.J."/>
            <person name="Hrdy I."/>
            <person name="Horvathova L."/>
            <person name="Zubacova Z."/>
            <person name="Dolezal P."/>
            <person name="Malik S.B."/>
            <person name="Logsdon J.M. Jr."/>
            <person name="Henze K."/>
            <person name="Gupta A."/>
            <person name="Wang C.C."/>
            <person name="Dunne R.L."/>
            <person name="Upcroft J.A."/>
            <person name="Upcroft P."/>
            <person name="White O."/>
            <person name="Salzberg S.L."/>
            <person name="Tang P."/>
            <person name="Chiu C.-H."/>
            <person name="Lee Y.-S."/>
            <person name="Embley T.M."/>
            <person name="Coombs G.H."/>
            <person name="Mottram J.C."/>
            <person name="Tachezy J."/>
            <person name="Fraser-Liggett C.M."/>
            <person name="Johnson P.J."/>
        </authorList>
    </citation>
    <scope>NUCLEOTIDE SEQUENCE [LARGE SCALE GENOMIC DNA]</scope>
    <source>
        <strain evidence="2">G3</strain>
    </source>
</reference>
<dbReference type="Gene3D" id="3.80.10.10">
    <property type="entry name" value="Ribonuclease Inhibitor"/>
    <property type="match status" value="1"/>
</dbReference>
<feature type="compositionally biased region" description="Polar residues" evidence="1">
    <location>
        <begin position="694"/>
        <end position="713"/>
    </location>
</feature>
<dbReference type="InParanoid" id="A2DPZ0"/>
<name>A2DPZ0_TRIV3</name>
<feature type="compositionally biased region" description="Polar residues" evidence="1">
    <location>
        <begin position="663"/>
        <end position="673"/>
    </location>
</feature>
<dbReference type="Proteomes" id="UP000001542">
    <property type="component" value="Unassembled WGS sequence"/>
</dbReference>
<dbReference type="RefSeq" id="XP_001329721.1">
    <property type="nucleotide sequence ID" value="XM_001329686.1"/>
</dbReference>
<reference evidence="2" key="1">
    <citation type="submission" date="2006-10" db="EMBL/GenBank/DDBJ databases">
        <authorList>
            <person name="Amadeo P."/>
            <person name="Zhao Q."/>
            <person name="Wortman J."/>
            <person name="Fraser-Liggett C."/>
            <person name="Carlton J."/>
        </authorList>
    </citation>
    <scope>NUCLEOTIDE SEQUENCE</scope>
    <source>
        <strain evidence="2">G3</strain>
    </source>
</reference>
<feature type="region of interest" description="Disordered" evidence="1">
    <location>
        <begin position="741"/>
        <end position="766"/>
    </location>
</feature>
<keyword evidence="3" id="KW-1185">Reference proteome</keyword>
<dbReference type="SUPFAM" id="SSF52047">
    <property type="entry name" value="RNI-like"/>
    <property type="match status" value="1"/>
</dbReference>
<evidence type="ECO:0000256" key="1">
    <source>
        <dbReference type="SAM" id="MobiDB-lite"/>
    </source>
</evidence>
<dbReference type="KEGG" id="tva:4775603"/>
<dbReference type="VEuPathDB" id="TrichDB:TVAGG3_0552660"/>
<evidence type="ECO:0000313" key="2">
    <source>
        <dbReference type="EMBL" id="EAY17586.1"/>
    </source>
</evidence>